<dbReference type="InterPro" id="IPR036282">
    <property type="entry name" value="Glutathione-S-Trfase_C_sf"/>
</dbReference>
<gene>
    <name evidence="3" type="ORF">CLAFUR5_12168</name>
</gene>
<dbReference type="GO" id="GO:0006749">
    <property type="term" value="P:glutathione metabolic process"/>
    <property type="evidence" value="ECO:0007669"/>
    <property type="project" value="TreeGrafter"/>
</dbReference>
<reference evidence="3" key="1">
    <citation type="submission" date="2021-12" db="EMBL/GenBank/DDBJ databases">
        <authorList>
            <person name="Zaccaron A."/>
            <person name="Stergiopoulos I."/>
        </authorList>
    </citation>
    <scope>NUCLEOTIDE SEQUENCE</scope>
    <source>
        <strain evidence="3">Race5_Kim</strain>
    </source>
</reference>
<dbReference type="CDD" id="cd00570">
    <property type="entry name" value="GST_N_family"/>
    <property type="match status" value="1"/>
</dbReference>
<sequence>MSSPPYFLHDHSVSSYAQKIRMALRLKSLPFTSKTPPNLGSGEANEAFFKANPRMEVPALIDGDFAIFDSTAILMYLEDKHPELPLLPKDPKVRAEARMIEEVCDTHYEAINWSVGEVKWCQRATGPEAERLLAAAEEQTAQLQEWLSAKLGSKEYFNGSSPGYADIAVAPILNRSVHYGYGPKEGSPLQLWHAKISEVPAIKETFAEMTAGAKQMASGGSSTFAKGSGRKREYRDHRLEWMVKNGAIGIVQKGLEEETVRFGWPHPKA</sequence>
<organism evidence="3 4">
    <name type="scientific">Passalora fulva</name>
    <name type="common">Tomato leaf mold</name>
    <name type="synonym">Cladosporium fulvum</name>
    <dbReference type="NCBI Taxonomy" id="5499"/>
    <lineage>
        <taxon>Eukaryota</taxon>
        <taxon>Fungi</taxon>
        <taxon>Dikarya</taxon>
        <taxon>Ascomycota</taxon>
        <taxon>Pezizomycotina</taxon>
        <taxon>Dothideomycetes</taxon>
        <taxon>Dothideomycetidae</taxon>
        <taxon>Mycosphaerellales</taxon>
        <taxon>Mycosphaerellaceae</taxon>
        <taxon>Fulvia</taxon>
    </lineage>
</organism>
<dbReference type="Gene3D" id="3.40.30.10">
    <property type="entry name" value="Glutaredoxin"/>
    <property type="match status" value="1"/>
</dbReference>
<dbReference type="GeneID" id="71992046"/>
<evidence type="ECO:0000313" key="3">
    <source>
        <dbReference type="EMBL" id="UJO23217.1"/>
    </source>
</evidence>
<dbReference type="PROSITE" id="PS50404">
    <property type="entry name" value="GST_NTER"/>
    <property type="match status" value="1"/>
</dbReference>
<dbReference type="SFLD" id="SFLDS00019">
    <property type="entry name" value="Glutathione_Transferase_(cytos"/>
    <property type="match status" value="1"/>
</dbReference>
<accession>A0A9Q8UUX3</accession>
<evidence type="ECO:0000259" key="2">
    <source>
        <dbReference type="PROSITE" id="PS50405"/>
    </source>
</evidence>
<dbReference type="KEGG" id="ffu:CLAFUR5_12168"/>
<protein>
    <submittedName>
        <fullName evidence="3">Glutathione S-transferase 2</fullName>
    </submittedName>
</protein>
<feature type="domain" description="GST N-terminal" evidence="1">
    <location>
        <begin position="4"/>
        <end position="85"/>
    </location>
</feature>
<evidence type="ECO:0000259" key="1">
    <source>
        <dbReference type="PROSITE" id="PS50404"/>
    </source>
</evidence>
<proteinExistence type="predicted"/>
<dbReference type="SUPFAM" id="SSF52833">
    <property type="entry name" value="Thioredoxin-like"/>
    <property type="match status" value="1"/>
</dbReference>
<dbReference type="Gene3D" id="1.20.1050.10">
    <property type="match status" value="1"/>
</dbReference>
<dbReference type="EMBL" id="CP090172">
    <property type="protein sequence ID" value="UJO23217.1"/>
    <property type="molecule type" value="Genomic_DNA"/>
</dbReference>
<name>A0A9Q8UUX3_PASFU</name>
<evidence type="ECO:0000313" key="4">
    <source>
        <dbReference type="Proteomes" id="UP000756132"/>
    </source>
</evidence>
<dbReference type="GO" id="GO:0016034">
    <property type="term" value="F:maleylacetoacetate isomerase activity"/>
    <property type="evidence" value="ECO:0007669"/>
    <property type="project" value="TreeGrafter"/>
</dbReference>
<dbReference type="OMA" id="CVRENAC"/>
<dbReference type="PANTHER" id="PTHR42673">
    <property type="entry name" value="MALEYLACETOACETATE ISOMERASE"/>
    <property type="match status" value="1"/>
</dbReference>
<dbReference type="PANTHER" id="PTHR42673:SF4">
    <property type="entry name" value="MALEYLACETOACETATE ISOMERASE"/>
    <property type="match status" value="1"/>
</dbReference>
<dbReference type="Pfam" id="PF00043">
    <property type="entry name" value="GST_C"/>
    <property type="match status" value="1"/>
</dbReference>
<dbReference type="PROSITE" id="PS50405">
    <property type="entry name" value="GST_CTER"/>
    <property type="match status" value="1"/>
</dbReference>
<dbReference type="AlphaFoldDB" id="A0A9Q8UUX3"/>
<dbReference type="InterPro" id="IPR004045">
    <property type="entry name" value="Glutathione_S-Trfase_N"/>
</dbReference>
<dbReference type="SUPFAM" id="SSF47616">
    <property type="entry name" value="GST C-terminal domain-like"/>
    <property type="match status" value="1"/>
</dbReference>
<dbReference type="Pfam" id="PF13417">
    <property type="entry name" value="GST_N_3"/>
    <property type="match status" value="1"/>
</dbReference>
<dbReference type="RefSeq" id="XP_047767583.1">
    <property type="nucleotide sequence ID" value="XM_047911316.1"/>
</dbReference>
<dbReference type="GO" id="GO:0006559">
    <property type="term" value="P:L-phenylalanine catabolic process"/>
    <property type="evidence" value="ECO:0007669"/>
    <property type="project" value="TreeGrafter"/>
</dbReference>
<dbReference type="OrthoDB" id="249703at2759"/>
<keyword evidence="4" id="KW-1185">Reference proteome</keyword>
<dbReference type="CDD" id="cd00299">
    <property type="entry name" value="GST_C_family"/>
    <property type="match status" value="1"/>
</dbReference>
<dbReference type="InterPro" id="IPR040079">
    <property type="entry name" value="Glutathione_S-Trfase"/>
</dbReference>
<dbReference type="Proteomes" id="UP000756132">
    <property type="component" value="Chromosome 10"/>
</dbReference>
<dbReference type="InterPro" id="IPR010987">
    <property type="entry name" value="Glutathione-S-Trfase_C-like"/>
</dbReference>
<reference evidence="3" key="2">
    <citation type="journal article" date="2022" name="Microb. Genom.">
        <title>A chromosome-scale genome assembly of the tomato pathogen Cladosporium fulvum reveals a compartmentalized genome architecture and the presence of a dispensable chromosome.</title>
        <authorList>
            <person name="Zaccaron A.Z."/>
            <person name="Chen L.H."/>
            <person name="Samaras A."/>
            <person name="Stergiopoulos I."/>
        </authorList>
    </citation>
    <scope>NUCLEOTIDE SEQUENCE</scope>
    <source>
        <strain evidence="3">Race5_Kim</strain>
    </source>
</reference>
<feature type="domain" description="GST C-terminal" evidence="2">
    <location>
        <begin position="90"/>
        <end position="220"/>
    </location>
</feature>
<dbReference type="InterPro" id="IPR004046">
    <property type="entry name" value="GST_C"/>
</dbReference>
<dbReference type="GO" id="GO:0004364">
    <property type="term" value="F:glutathione transferase activity"/>
    <property type="evidence" value="ECO:0007669"/>
    <property type="project" value="TreeGrafter"/>
</dbReference>
<dbReference type="SFLD" id="SFLDG00358">
    <property type="entry name" value="Main_(cytGST)"/>
    <property type="match status" value="1"/>
</dbReference>
<dbReference type="InterPro" id="IPR036249">
    <property type="entry name" value="Thioredoxin-like_sf"/>
</dbReference>